<proteinExistence type="predicted"/>
<dbReference type="EMBL" id="DF967972">
    <property type="protein sequence ID" value="GAP14214.1"/>
    <property type="molecule type" value="Genomic_DNA"/>
</dbReference>
<dbReference type="STRING" id="360412.LARV_01980"/>
<feature type="chain" id="PRO_5006632980" evidence="1">
    <location>
        <begin position="21"/>
        <end position="45"/>
    </location>
</feature>
<gene>
    <name evidence="2" type="ORF">LARV_01980</name>
</gene>
<dbReference type="AlphaFoldDB" id="A0A0S7BIC4"/>
<name>A0A0S7BIC4_9CHLR</name>
<evidence type="ECO:0000256" key="1">
    <source>
        <dbReference type="SAM" id="SignalP"/>
    </source>
</evidence>
<evidence type="ECO:0000313" key="2">
    <source>
        <dbReference type="EMBL" id="GAP14214.1"/>
    </source>
</evidence>
<keyword evidence="3" id="KW-1185">Reference proteome</keyword>
<protein>
    <submittedName>
        <fullName evidence="2">Uncharacterized protein</fullName>
    </submittedName>
</protein>
<accession>A0A0S7BIC4</accession>
<dbReference type="Proteomes" id="UP000055060">
    <property type="component" value="Unassembled WGS sequence"/>
</dbReference>
<feature type="non-terminal residue" evidence="2">
    <location>
        <position position="45"/>
    </location>
</feature>
<feature type="signal peptide" evidence="1">
    <location>
        <begin position="1"/>
        <end position="20"/>
    </location>
</feature>
<reference evidence="2" key="1">
    <citation type="submission" date="2015-07" db="EMBL/GenBank/DDBJ databases">
        <title>Draft Genome Sequences of Anaerolinea thermolimosa IMO-1, Bellilinea caldifistulae GOMI-1, Leptolinea tardivitalis YMTK-2, Levilinea saccharolytica KIBI-1,Longilinea arvoryzae KOME-1, Previously Described as Members of the Anaerolineaceae (Chloroflexi).</title>
        <authorList>
            <person name="Sekiguchi Y."/>
            <person name="Ohashi A."/>
            <person name="Matsuura N."/>
            <person name="Tourlousse M.D."/>
        </authorList>
    </citation>
    <scope>NUCLEOTIDE SEQUENCE [LARGE SCALE GENOMIC DNA]</scope>
    <source>
        <strain evidence="2">KOME-1</strain>
    </source>
</reference>
<dbReference type="PROSITE" id="PS51257">
    <property type="entry name" value="PROKAR_LIPOPROTEIN"/>
    <property type="match status" value="1"/>
</dbReference>
<organism evidence="2">
    <name type="scientific">Longilinea arvoryzae</name>
    <dbReference type="NCBI Taxonomy" id="360412"/>
    <lineage>
        <taxon>Bacteria</taxon>
        <taxon>Bacillati</taxon>
        <taxon>Chloroflexota</taxon>
        <taxon>Anaerolineae</taxon>
        <taxon>Anaerolineales</taxon>
        <taxon>Anaerolineaceae</taxon>
        <taxon>Longilinea</taxon>
    </lineage>
</organism>
<evidence type="ECO:0000313" key="3">
    <source>
        <dbReference type="Proteomes" id="UP000055060"/>
    </source>
</evidence>
<sequence length="45" mass="4551">MKKRTPIVIALVTLVAASLACNLPGLSQLQQAATTAANPSASQDS</sequence>
<keyword evidence="1" id="KW-0732">Signal</keyword>